<accession>A0AAV0ZCS4</accession>
<protein>
    <recommendedName>
        <fullName evidence="1">Reverse transcriptase zinc-binding domain-containing protein</fullName>
    </recommendedName>
</protein>
<keyword evidence="3" id="KW-1185">Reference proteome</keyword>
<dbReference type="InterPro" id="IPR026960">
    <property type="entry name" value="RVT-Znf"/>
</dbReference>
<sequence>MSSSHLNILVELSGFIIGFSPLNYLRVSIFKVRPKSDKRCWKNSADGDLTLNIAYDFKRHRGNMDAKWSLIWNKLIPPSKSFLAWRLFHHKMPTDDHWKNKSFSFPSRCSLCGRSEKMKTHLLFYCDYAHKLWSWLKNMLNISSSSLGWDVLWKILNSDGATQY</sequence>
<dbReference type="AlphaFoldDB" id="A0AAV0ZCS4"/>
<evidence type="ECO:0000313" key="2">
    <source>
        <dbReference type="EMBL" id="CAI8595581.1"/>
    </source>
</evidence>
<dbReference type="EMBL" id="OX451735">
    <property type="protein sequence ID" value="CAI8595581.1"/>
    <property type="molecule type" value="Genomic_DNA"/>
</dbReference>
<name>A0AAV0ZCS4_VICFA</name>
<organism evidence="2 3">
    <name type="scientific">Vicia faba</name>
    <name type="common">Broad bean</name>
    <name type="synonym">Faba vulgaris</name>
    <dbReference type="NCBI Taxonomy" id="3906"/>
    <lineage>
        <taxon>Eukaryota</taxon>
        <taxon>Viridiplantae</taxon>
        <taxon>Streptophyta</taxon>
        <taxon>Embryophyta</taxon>
        <taxon>Tracheophyta</taxon>
        <taxon>Spermatophyta</taxon>
        <taxon>Magnoliopsida</taxon>
        <taxon>eudicotyledons</taxon>
        <taxon>Gunneridae</taxon>
        <taxon>Pentapetalae</taxon>
        <taxon>rosids</taxon>
        <taxon>fabids</taxon>
        <taxon>Fabales</taxon>
        <taxon>Fabaceae</taxon>
        <taxon>Papilionoideae</taxon>
        <taxon>50 kb inversion clade</taxon>
        <taxon>NPAAA clade</taxon>
        <taxon>Hologalegina</taxon>
        <taxon>IRL clade</taxon>
        <taxon>Fabeae</taxon>
        <taxon>Vicia</taxon>
    </lineage>
</organism>
<feature type="domain" description="Reverse transcriptase zinc-binding" evidence="1">
    <location>
        <begin position="54"/>
        <end position="133"/>
    </location>
</feature>
<evidence type="ECO:0000313" key="3">
    <source>
        <dbReference type="Proteomes" id="UP001157006"/>
    </source>
</evidence>
<gene>
    <name evidence="2" type="ORF">VFH_I197720</name>
</gene>
<evidence type="ECO:0000259" key="1">
    <source>
        <dbReference type="Pfam" id="PF13966"/>
    </source>
</evidence>
<dbReference type="Proteomes" id="UP001157006">
    <property type="component" value="Chromosome 1S"/>
</dbReference>
<dbReference type="Pfam" id="PF13966">
    <property type="entry name" value="zf-RVT"/>
    <property type="match status" value="1"/>
</dbReference>
<reference evidence="2 3" key="1">
    <citation type="submission" date="2023-01" db="EMBL/GenBank/DDBJ databases">
        <authorList>
            <person name="Kreplak J."/>
        </authorList>
    </citation>
    <scope>NUCLEOTIDE SEQUENCE [LARGE SCALE GENOMIC DNA]</scope>
</reference>
<proteinExistence type="predicted"/>